<dbReference type="GO" id="GO:0005737">
    <property type="term" value="C:cytoplasm"/>
    <property type="evidence" value="ECO:0007669"/>
    <property type="project" value="TreeGrafter"/>
</dbReference>
<dbReference type="InterPro" id="IPR000683">
    <property type="entry name" value="Gfo/Idh/MocA-like_OxRdtase_N"/>
</dbReference>
<reference evidence="2" key="1">
    <citation type="submission" date="2021-02" db="EMBL/GenBank/DDBJ databases">
        <authorList>
            <person name="Nowell W R."/>
        </authorList>
    </citation>
    <scope>NUCLEOTIDE SEQUENCE</scope>
</reference>
<comment type="caution">
    <text evidence="2">The sequence shown here is derived from an EMBL/GenBank/DDBJ whole genome shotgun (WGS) entry which is preliminary data.</text>
</comment>
<proteinExistence type="predicted"/>
<organism evidence="2 3">
    <name type="scientific">Adineta ricciae</name>
    <name type="common">Rotifer</name>
    <dbReference type="NCBI Taxonomy" id="249248"/>
    <lineage>
        <taxon>Eukaryota</taxon>
        <taxon>Metazoa</taxon>
        <taxon>Spiralia</taxon>
        <taxon>Gnathifera</taxon>
        <taxon>Rotifera</taxon>
        <taxon>Eurotatoria</taxon>
        <taxon>Bdelloidea</taxon>
        <taxon>Adinetida</taxon>
        <taxon>Adinetidae</taxon>
        <taxon>Adineta</taxon>
    </lineage>
</organism>
<dbReference type="AlphaFoldDB" id="A0A814D3W7"/>
<feature type="domain" description="Gfo/Idh/MocA-like oxidoreductase N-terminal" evidence="1">
    <location>
        <begin position="44"/>
        <end position="198"/>
    </location>
</feature>
<dbReference type="Proteomes" id="UP000663852">
    <property type="component" value="Unassembled WGS sequence"/>
</dbReference>
<protein>
    <recommendedName>
        <fullName evidence="1">Gfo/Idh/MocA-like oxidoreductase N-terminal domain-containing protein</fullName>
    </recommendedName>
</protein>
<dbReference type="OrthoDB" id="64915at2759"/>
<dbReference type="EMBL" id="CAJNOJ010000046">
    <property type="protein sequence ID" value="CAF0950715.1"/>
    <property type="molecule type" value="Genomic_DNA"/>
</dbReference>
<dbReference type="Pfam" id="PF01408">
    <property type="entry name" value="GFO_IDH_MocA"/>
    <property type="match status" value="1"/>
</dbReference>
<dbReference type="SUPFAM" id="SSF55347">
    <property type="entry name" value="Glyceraldehyde-3-phosphate dehydrogenase-like, C-terminal domain"/>
    <property type="match status" value="1"/>
</dbReference>
<dbReference type="GO" id="GO:0016491">
    <property type="term" value="F:oxidoreductase activity"/>
    <property type="evidence" value="ECO:0007669"/>
    <property type="project" value="TreeGrafter"/>
</dbReference>
<dbReference type="GO" id="GO:0006740">
    <property type="term" value="P:NADPH regeneration"/>
    <property type="evidence" value="ECO:0007669"/>
    <property type="project" value="TreeGrafter"/>
</dbReference>
<evidence type="ECO:0000259" key="1">
    <source>
        <dbReference type="Pfam" id="PF01408"/>
    </source>
</evidence>
<dbReference type="SUPFAM" id="SSF51735">
    <property type="entry name" value="NAD(P)-binding Rossmann-fold domains"/>
    <property type="match status" value="1"/>
</dbReference>
<dbReference type="PANTHER" id="PTHR42840">
    <property type="entry name" value="NAD(P)-BINDING ROSSMANN-FOLD SUPERFAMILY PROTEIN-RELATED"/>
    <property type="match status" value="1"/>
</dbReference>
<name>A0A814D3W7_ADIRI</name>
<dbReference type="PANTHER" id="PTHR42840:SF6">
    <property type="entry name" value="BINDING ROSSMANN FOLD OXIDOREDUCTASE, PUTATIVE (AFU_ORTHOLOGUE AFUA_3G11930)-RELATED"/>
    <property type="match status" value="1"/>
</dbReference>
<sequence length="456" mass="51339">MVILTLKDSDDHLKLNMKLILSHPIANSSPGNMTNATSKSRVDVLMIGSGEYTTGYVHGAASKSDKSKGVVALTLIDLRRREKTGRLGICGTNGKKFPEIRKYMQQAIGEAYKDMDLTMDWWPGDDTVDSKAYIQALDAFKPGDACVIFTPDDTHFDMALEAIRRGIHVMITKPAVKTLAEHRQLYEEAKKKNVLVTIEVHKRFDPMYSDARDRIRESLGDFSYFYSFMSQPKFQLDTFRSWAGISSDISYYLNSHHIDFHMWSLYGRARPVRISAMGSTGVAKSQYNIDTEDIITLTVQWINLSSKTIGTAVYTSSWISAKSDTHTQQKFFYVGHHGEVNIDQAHRGYTLASDTNGYLSINPLYMKLVPTDGYFSGQLGYGYRSFEAFIDAVADLNDKRIEIDTCDRKLPTIGTTLQETAILEAGRISLDNQSAMVEIIYENETSVIPTELKLLK</sequence>
<dbReference type="Gene3D" id="3.40.50.720">
    <property type="entry name" value="NAD(P)-binding Rossmann-like Domain"/>
    <property type="match status" value="1"/>
</dbReference>
<dbReference type="InterPro" id="IPR036291">
    <property type="entry name" value="NAD(P)-bd_dom_sf"/>
</dbReference>
<dbReference type="Gene3D" id="3.30.360.10">
    <property type="entry name" value="Dihydrodipicolinate Reductase, domain 2"/>
    <property type="match status" value="1"/>
</dbReference>
<gene>
    <name evidence="2" type="ORF">EDS130_LOCUS12322</name>
</gene>
<dbReference type="GO" id="GO:0000166">
    <property type="term" value="F:nucleotide binding"/>
    <property type="evidence" value="ECO:0007669"/>
    <property type="project" value="InterPro"/>
</dbReference>
<accession>A0A814D3W7</accession>
<evidence type="ECO:0000313" key="3">
    <source>
        <dbReference type="Proteomes" id="UP000663852"/>
    </source>
</evidence>
<evidence type="ECO:0000313" key="2">
    <source>
        <dbReference type="EMBL" id="CAF0950715.1"/>
    </source>
</evidence>